<name>A0A7G3UAB8_STRT9</name>
<proteinExistence type="predicted"/>
<dbReference type="Pfam" id="PF13391">
    <property type="entry name" value="HNH_2"/>
    <property type="match status" value="1"/>
</dbReference>
<keyword evidence="3" id="KW-1185">Reference proteome</keyword>
<dbReference type="SMART" id="SM00507">
    <property type="entry name" value="HNHc"/>
    <property type="match status" value="1"/>
</dbReference>
<gene>
    <name evidence="2" type="ORF">STSU_009420</name>
</gene>
<keyword evidence="2" id="KW-0540">Nuclease</keyword>
<keyword evidence="2" id="KW-0255">Endonuclease</keyword>
<evidence type="ECO:0000313" key="2">
    <source>
        <dbReference type="EMBL" id="QKM67353.1"/>
    </source>
</evidence>
<dbReference type="Proteomes" id="UP000005940">
    <property type="component" value="Chromosome"/>
</dbReference>
<evidence type="ECO:0000259" key="1">
    <source>
        <dbReference type="SMART" id="SM00507"/>
    </source>
</evidence>
<dbReference type="InterPro" id="IPR003615">
    <property type="entry name" value="HNH_nuc"/>
</dbReference>
<sequence>MMHMPANRPAVPRKLDRRLRVEAGHRCAIPTCRVPILEIAHIQRWEEVRQHEFENMIALCPNCHTLFDRGHIDRLSMLQYKANLSPFSPYALAAHPEHIDFLATYQKFRAFIQMWLAGALAFRAAKQQGSSSSELRRRFEAVGQAAEEAGYALLCLGAVSPANVSKLADQILDAAMRSSCKTMDGETPAAFLPTGPASDDIPAMWADLDHKIHEVINKPAPKTLKVMPRRPILLEDLVDKGGHGEG</sequence>
<dbReference type="CDD" id="cd00085">
    <property type="entry name" value="HNHc"/>
    <property type="match status" value="1"/>
</dbReference>
<keyword evidence="2" id="KW-0378">Hydrolase</keyword>
<evidence type="ECO:0000313" key="3">
    <source>
        <dbReference type="Proteomes" id="UP000005940"/>
    </source>
</evidence>
<accession>A0A7G3UAB8</accession>
<dbReference type="EMBL" id="CP029159">
    <property type="protein sequence ID" value="QKM67353.1"/>
    <property type="molecule type" value="Genomic_DNA"/>
</dbReference>
<organism evidence="2 3">
    <name type="scientific">Streptomyces tsukubensis (strain DSM 42081 / NBRC 108919 / NRRL 18488 / 9993)</name>
    <dbReference type="NCBI Taxonomy" id="1114943"/>
    <lineage>
        <taxon>Bacteria</taxon>
        <taxon>Bacillati</taxon>
        <taxon>Actinomycetota</taxon>
        <taxon>Actinomycetes</taxon>
        <taxon>Kitasatosporales</taxon>
        <taxon>Streptomycetaceae</taxon>
        <taxon>Streptomyces</taxon>
    </lineage>
</organism>
<reference evidence="2 3" key="1">
    <citation type="journal article" date="2012" name="J. Bacteriol.">
        <title>Draft genome of Streptomyces tsukubaensis NRRL 18488, the producer of the clinically important immunosuppressant tacrolimus (FK506).</title>
        <authorList>
            <person name="Barreiro C."/>
            <person name="Prieto C."/>
            <person name="Sola-Landa A."/>
            <person name="Solera E."/>
            <person name="Martinez-Castro M."/>
            <person name="Perez-Redondo R."/>
            <person name="Garcia-Estrada C."/>
            <person name="Aparicio J.F."/>
            <person name="Fernandez-Martinez L.T."/>
            <person name="Santos-Aberturas J."/>
            <person name="Salehi-Najafabadi Z."/>
            <person name="Rodriguez-Garcia A."/>
            <person name="Tauch A."/>
            <person name="Martin J.F."/>
        </authorList>
    </citation>
    <scope>NUCLEOTIDE SEQUENCE [LARGE SCALE GENOMIC DNA]</scope>
    <source>
        <strain evidence="3">DSM 42081 / NBRC 108919 / NRRL 18488 / 9993</strain>
    </source>
</reference>
<dbReference type="GO" id="GO:0004519">
    <property type="term" value="F:endonuclease activity"/>
    <property type="evidence" value="ECO:0007669"/>
    <property type="project" value="UniProtKB-KW"/>
</dbReference>
<feature type="domain" description="HNH nuclease" evidence="1">
    <location>
        <begin position="15"/>
        <end position="65"/>
    </location>
</feature>
<dbReference type="AlphaFoldDB" id="A0A7G3UAB8"/>
<protein>
    <submittedName>
        <fullName evidence="2">HNH endonuclease</fullName>
    </submittedName>
</protein>